<keyword evidence="4" id="KW-1185">Reference proteome</keyword>
<dbReference type="EC" id="3.4.-.-" evidence="3"/>
<accession>A0ABV2SRG0</accession>
<dbReference type="Pfam" id="PF02517">
    <property type="entry name" value="Rce1-like"/>
    <property type="match status" value="1"/>
</dbReference>
<dbReference type="InterPro" id="IPR003675">
    <property type="entry name" value="Rce1/LyrA-like_dom"/>
</dbReference>
<evidence type="ECO:0000256" key="1">
    <source>
        <dbReference type="SAM" id="Phobius"/>
    </source>
</evidence>
<evidence type="ECO:0000259" key="2">
    <source>
        <dbReference type="Pfam" id="PF02517"/>
    </source>
</evidence>
<comment type="caution">
    <text evidence="3">The sequence shown here is derived from an EMBL/GenBank/DDBJ whole genome shotgun (WGS) entry which is preliminary data.</text>
</comment>
<dbReference type="EMBL" id="JBEXAE010000001">
    <property type="protein sequence ID" value="MET6989739.1"/>
    <property type="molecule type" value="Genomic_DNA"/>
</dbReference>
<feature type="transmembrane region" description="Helical" evidence="1">
    <location>
        <begin position="69"/>
        <end position="89"/>
    </location>
</feature>
<keyword evidence="1" id="KW-0812">Transmembrane</keyword>
<evidence type="ECO:0000313" key="4">
    <source>
        <dbReference type="Proteomes" id="UP001549799"/>
    </source>
</evidence>
<feature type="transmembrane region" description="Helical" evidence="1">
    <location>
        <begin position="158"/>
        <end position="176"/>
    </location>
</feature>
<dbReference type="Proteomes" id="UP001549799">
    <property type="component" value="Unassembled WGS sequence"/>
</dbReference>
<keyword evidence="3" id="KW-0378">Hydrolase</keyword>
<keyword evidence="1" id="KW-0472">Membrane</keyword>
<sequence>MQSKTYLRAELLLLFVLIPLSFFWNYYIWLKVGLGVVGFVYVLILMKKAAIFNLKLPNRESLIPFFKEIALKLIGIAIITSFYVSYVSPDKLFDVLLQKPLLWLVILFGYSLLSVWPQEVLYRTFFFNRYEALVVNKWGLIFLNALVFSFAHLFLKNILVLALTFVGGLLFAYTYYTKRSTLLVSIEHAIYGNWLFTVGMGEILAFPA</sequence>
<feature type="transmembrane region" description="Helical" evidence="1">
    <location>
        <begin position="134"/>
        <end position="152"/>
    </location>
</feature>
<feature type="transmembrane region" description="Helical" evidence="1">
    <location>
        <begin position="101"/>
        <end position="122"/>
    </location>
</feature>
<dbReference type="RefSeq" id="WP_354614113.1">
    <property type="nucleotide sequence ID" value="NZ_JBEXAE010000001.1"/>
</dbReference>
<feature type="transmembrane region" description="Helical" evidence="1">
    <location>
        <begin position="188"/>
        <end position="206"/>
    </location>
</feature>
<reference evidence="3 4" key="1">
    <citation type="submission" date="2024-07" db="EMBL/GenBank/DDBJ databases">
        <title>The genome sequence of type strain Sediminicola arcticus GDMCC 1.2805.</title>
        <authorList>
            <person name="Liu Y."/>
        </authorList>
    </citation>
    <scope>NUCLEOTIDE SEQUENCE [LARGE SCALE GENOMIC DNA]</scope>
    <source>
        <strain evidence="3 4">GDMCC 1.2805</strain>
    </source>
</reference>
<keyword evidence="1" id="KW-1133">Transmembrane helix</keyword>
<organism evidence="3 4">
    <name type="scientific">Sediminicola arcticus</name>
    <dbReference type="NCBI Taxonomy" id="1574308"/>
    <lineage>
        <taxon>Bacteria</taxon>
        <taxon>Pseudomonadati</taxon>
        <taxon>Bacteroidota</taxon>
        <taxon>Flavobacteriia</taxon>
        <taxon>Flavobacteriales</taxon>
        <taxon>Flavobacteriaceae</taxon>
        <taxon>Sediminicola</taxon>
    </lineage>
</organism>
<gene>
    <name evidence="3" type="ORF">ABXZ36_03645</name>
</gene>
<proteinExistence type="predicted"/>
<protein>
    <submittedName>
        <fullName evidence="3">CPBP family intramembrane glutamic endopeptidase</fullName>
        <ecNumber evidence="3">3.4.-.-</ecNumber>
    </submittedName>
</protein>
<name>A0ABV2SRG0_9FLAO</name>
<evidence type="ECO:0000313" key="3">
    <source>
        <dbReference type="EMBL" id="MET6989739.1"/>
    </source>
</evidence>
<feature type="transmembrane region" description="Helical" evidence="1">
    <location>
        <begin position="36"/>
        <end position="57"/>
    </location>
</feature>
<dbReference type="GO" id="GO:0016787">
    <property type="term" value="F:hydrolase activity"/>
    <property type="evidence" value="ECO:0007669"/>
    <property type="project" value="UniProtKB-KW"/>
</dbReference>
<feature type="domain" description="CAAX prenyl protease 2/Lysostaphin resistance protein A-like" evidence="2">
    <location>
        <begin position="102"/>
        <end position="191"/>
    </location>
</feature>
<feature type="transmembrane region" description="Helical" evidence="1">
    <location>
        <begin position="12"/>
        <end position="30"/>
    </location>
</feature>